<keyword evidence="7" id="KW-0408">Iron</keyword>
<keyword evidence="4" id="KW-0479">Metal-binding</keyword>
<evidence type="ECO:0000256" key="8">
    <source>
        <dbReference type="ARBA" id="ARBA00023014"/>
    </source>
</evidence>
<reference evidence="12 13" key="1">
    <citation type="journal article" date="2021" name="Int. J. Syst. Evol. Microbiol.">
        <title>Steroidobacter gossypii sp. nov., isolated from soil of cotton cropping field.</title>
        <authorList>
            <person name="Huang R."/>
            <person name="Yang S."/>
            <person name="Zhen C."/>
            <person name="Liu W."/>
        </authorList>
    </citation>
    <scope>NUCLEOTIDE SEQUENCE [LARGE SCALE GENOMIC DNA]</scope>
    <source>
        <strain evidence="12 13">S1-65</strain>
    </source>
</reference>
<proteinExistence type="inferred from homology"/>
<keyword evidence="3" id="KW-0004">4Fe-4S</keyword>
<dbReference type="RefSeq" id="WP_203168511.1">
    <property type="nucleotide sequence ID" value="NZ_JAEVLS010000003.1"/>
</dbReference>
<evidence type="ECO:0000259" key="11">
    <source>
        <dbReference type="SMART" id="SM00986"/>
    </source>
</evidence>
<evidence type="ECO:0000313" key="13">
    <source>
        <dbReference type="Proteomes" id="UP000661077"/>
    </source>
</evidence>
<evidence type="ECO:0000313" key="12">
    <source>
        <dbReference type="EMBL" id="MBM0106405.1"/>
    </source>
</evidence>
<dbReference type="SMART" id="SM00987">
    <property type="entry name" value="UreE_C"/>
    <property type="match status" value="1"/>
</dbReference>
<keyword evidence="6" id="KW-0378">Hydrolase</keyword>
<organism evidence="12 13">
    <name type="scientific">Steroidobacter gossypii</name>
    <dbReference type="NCBI Taxonomy" id="2805490"/>
    <lineage>
        <taxon>Bacteria</taxon>
        <taxon>Pseudomonadati</taxon>
        <taxon>Pseudomonadota</taxon>
        <taxon>Gammaproteobacteria</taxon>
        <taxon>Steroidobacterales</taxon>
        <taxon>Steroidobacteraceae</taxon>
        <taxon>Steroidobacter</taxon>
    </lineage>
</organism>
<comment type="caution">
    <text evidence="12">The sequence shown here is derived from an EMBL/GenBank/DDBJ whole genome shotgun (WGS) entry which is preliminary data.</text>
</comment>
<evidence type="ECO:0000256" key="6">
    <source>
        <dbReference type="ARBA" id="ARBA00022801"/>
    </source>
</evidence>
<name>A0ABS1WZK4_9GAMM</name>
<dbReference type="NCBIfam" id="TIGR00758">
    <property type="entry name" value="UDG_fam4"/>
    <property type="match status" value="1"/>
</dbReference>
<evidence type="ECO:0000256" key="4">
    <source>
        <dbReference type="ARBA" id="ARBA00022723"/>
    </source>
</evidence>
<dbReference type="InterPro" id="IPR005122">
    <property type="entry name" value="Uracil-DNA_glycosylase-like"/>
</dbReference>
<dbReference type="InterPro" id="IPR051536">
    <property type="entry name" value="UDG_Type-4/5"/>
</dbReference>
<evidence type="ECO:0000256" key="5">
    <source>
        <dbReference type="ARBA" id="ARBA00022763"/>
    </source>
</evidence>
<dbReference type="EMBL" id="JAEVLS010000003">
    <property type="protein sequence ID" value="MBM0106405.1"/>
    <property type="molecule type" value="Genomic_DNA"/>
</dbReference>
<dbReference type="SMART" id="SM00986">
    <property type="entry name" value="UDG"/>
    <property type="match status" value="1"/>
</dbReference>
<dbReference type="Proteomes" id="UP000661077">
    <property type="component" value="Unassembled WGS sequence"/>
</dbReference>
<evidence type="ECO:0000256" key="1">
    <source>
        <dbReference type="ARBA" id="ARBA00006521"/>
    </source>
</evidence>
<dbReference type="Pfam" id="PF03167">
    <property type="entry name" value="UDG"/>
    <property type="match status" value="1"/>
</dbReference>
<feature type="domain" description="Uracil-DNA glycosylase-like" evidence="11">
    <location>
        <begin position="60"/>
        <end position="225"/>
    </location>
</feature>
<dbReference type="CDD" id="cd10030">
    <property type="entry name" value="UDG-F4_TTUDGA_SPO1dp_like"/>
    <property type="match status" value="1"/>
</dbReference>
<dbReference type="PANTHER" id="PTHR33693:SF9">
    <property type="entry name" value="TYPE-4 URACIL-DNA GLYCOSYLASE"/>
    <property type="match status" value="1"/>
</dbReference>
<keyword evidence="5" id="KW-0227">DNA damage</keyword>
<evidence type="ECO:0000256" key="2">
    <source>
        <dbReference type="ARBA" id="ARBA00019403"/>
    </source>
</evidence>
<evidence type="ECO:0000256" key="3">
    <source>
        <dbReference type="ARBA" id="ARBA00022485"/>
    </source>
</evidence>
<accession>A0ABS1WZK4</accession>
<dbReference type="NCBIfam" id="TIGR03914">
    <property type="entry name" value="UDG_fam_dom"/>
    <property type="match status" value="1"/>
</dbReference>
<gene>
    <name evidence="12" type="ORF">JM946_16860</name>
</gene>
<evidence type="ECO:0000256" key="9">
    <source>
        <dbReference type="ARBA" id="ARBA00023204"/>
    </source>
</evidence>
<protein>
    <recommendedName>
        <fullName evidence="2">Type-4 uracil-DNA glycosylase</fullName>
    </recommendedName>
</protein>
<dbReference type="InterPro" id="IPR005273">
    <property type="entry name" value="Ura-DNA_glyco_family4"/>
</dbReference>
<comment type="similarity">
    <text evidence="1">Belongs to the uracil-DNA glycosylase (UDG) superfamily. Type 4 (UDGa) family.</text>
</comment>
<keyword evidence="8" id="KW-0411">Iron-sulfur</keyword>
<dbReference type="PANTHER" id="PTHR33693">
    <property type="entry name" value="TYPE-5 URACIL-DNA GLYCOSYLASE"/>
    <property type="match status" value="1"/>
</dbReference>
<keyword evidence="9" id="KW-0234">DNA repair</keyword>
<evidence type="ECO:0000256" key="10">
    <source>
        <dbReference type="SAM" id="MobiDB-lite"/>
    </source>
</evidence>
<sequence>MIHPTPSTRAPRRTPAKKSTRESHTPTTARPTARSLTALREEAAHCRACPLWRNATQTVFGEGRATARIVLIGEQPGDREDLTGKPFVGPAGKLLDRALQAAGVERRATYVTNAVKHFKFEPRGKRRIHKKPNEQEISICQQHWLDNELRLIAPALVVAMGATAARAVFGRATAIGKNRGHVIKEKELAGSVTADVIVTVHPSYLLRVPDEDRDAAFQQFVEDLKLARTYAPA</sequence>
<dbReference type="InterPro" id="IPR036895">
    <property type="entry name" value="Uracil-DNA_glycosylase-like_sf"/>
</dbReference>
<dbReference type="SUPFAM" id="SSF52141">
    <property type="entry name" value="Uracil-DNA glycosylase-like"/>
    <property type="match status" value="1"/>
</dbReference>
<feature type="region of interest" description="Disordered" evidence="10">
    <location>
        <begin position="1"/>
        <end position="32"/>
    </location>
</feature>
<evidence type="ECO:0000256" key="7">
    <source>
        <dbReference type="ARBA" id="ARBA00023004"/>
    </source>
</evidence>
<dbReference type="Gene3D" id="3.40.470.10">
    <property type="entry name" value="Uracil-DNA glycosylase-like domain"/>
    <property type="match status" value="1"/>
</dbReference>
<keyword evidence="13" id="KW-1185">Reference proteome</keyword>